<dbReference type="InterPro" id="IPR017438">
    <property type="entry name" value="ATP-NAD_kinase_N"/>
</dbReference>
<dbReference type="SUPFAM" id="SSF111331">
    <property type="entry name" value="NAD kinase/diacylglycerol kinase-like"/>
    <property type="match status" value="1"/>
</dbReference>
<dbReference type="EMBL" id="UINC01006641">
    <property type="protein sequence ID" value="SVA28761.1"/>
    <property type="molecule type" value="Genomic_DNA"/>
</dbReference>
<evidence type="ECO:0000256" key="3">
    <source>
        <dbReference type="ARBA" id="ARBA00022857"/>
    </source>
</evidence>
<reference evidence="5" key="1">
    <citation type="submission" date="2018-05" db="EMBL/GenBank/DDBJ databases">
        <authorList>
            <person name="Lanie J.A."/>
            <person name="Ng W.-L."/>
            <person name="Kazmierczak K.M."/>
            <person name="Andrzejewski T.M."/>
            <person name="Davidsen T.M."/>
            <person name="Wayne K.J."/>
            <person name="Tettelin H."/>
            <person name="Glass J.I."/>
            <person name="Rusch D."/>
            <person name="Podicherti R."/>
            <person name="Tsui H.-C.T."/>
            <person name="Winkler M.E."/>
        </authorList>
    </citation>
    <scope>NUCLEOTIDE SEQUENCE</scope>
</reference>
<name>A0A381ULZ2_9ZZZZ</name>
<dbReference type="HAMAP" id="MF_00361">
    <property type="entry name" value="NAD_kinase"/>
    <property type="match status" value="1"/>
</dbReference>
<gene>
    <name evidence="5" type="ORF">METZ01_LOCUS81615</name>
</gene>
<sequence>MLVLGGDGTFLSLARAMGHHQTPILGIHLGDLGFLAKVTKNDLFPRLTQVAAGDFILEKRMLVKATIRKNGDTIHHVALNDFVLGNGESHRMLTARVKVNNHLVGNYRADGLIIATPTGSTAYSLSAGGPIVTPTVDSLIITPTSAHSLTSRPLVVPADSSIVLEFPDTDDSILFIADGQIHESLDPSCKVKITKAEFDINLVDFEDRDYFQTLRAKMGWGTRGES</sequence>
<dbReference type="Pfam" id="PF20143">
    <property type="entry name" value="NAD_kinase_C"/>
    <property type="match status" value="1"/>
</dbReference>
<dbReference type="InterPro" id="IPR002504">
    <property type="entry name" value="NADK"/>
</dbReference>
<evidence type="ECO:0008006" key="6">
    <source>
        <dbReference type="Google" id="ProtNLM"/>
    </source>
</evidence>
<keyword evidence="1" id="KW-0808">Transferase</keyword>
<evidence type="ECO:0000256" key="1">
    <source>
        <dbReference type="ARBA" id="ARBA00022679"/>
    </source>
</evidence>
<evidence type="ECO:0000313" key="5">
    <source>
        <dbReference type="EMBL" id="SVA28761.1"/>
    </source>
</evidence>
<dbReference type="AlphaFoldDB" id="A0A381ULZ2"/>
<dbReference type="Gene3D" id="2.60.200.30">
    <property type="entry name" value="Probable inorganic polyphosphate/atp-NAD kinase, domain 2"/>
    <property type="match status" value="1"/>
</dbReference>
<keyword evidence="4" id="KW-0520">NAD</keyword>
<dbReference type="GO" id="GO:0003951">
    <property type="term" value="F:NAD+ kinase activity"/>
    <property type="evidence" value="ECO:0007669"/>
    <property type="project" value="InterPro"/>
</dbReference>
<dbReference type="Pfam" id="PF01513">
    <property type="entry name" value="NAD_kinase"/>
    <property type="match status" value="1"/>
</dbReference>
<organism evidence="5">
    <name type="scientific">marine metagenome</name>
    <dbReference type="NCBI Taxonomy" id="408172"/>
    <lineage>
        <taxon>unclassified sequences</taxon>
        <taxon>metagenomes</taxon>
        <taxon>ecological metagenomes</taxon>
    </lineage>
</organism>
<protein>
    <recommendedName>
        <fullName evidence="6">NAD kinase</fullName>
    </recommendedName>
</protein>
<dbReference type="GO" id="GO:0006741">
    <property type="term" value="P:NADP+ biosynthetic process"/>
    <property type="evidence" value="ECO:0007669"/>
    <property type="project" value="InterPro"/>
</dbReference>
<proteinExistence type="inferred from homology"/>
<evidence type="ECO:0000256" key="2">
    <source>
        <dbReference type="ARBA" id="ARBA00022777"/>
    </source>
</evidence>
<dbReference type="PANTHER" id="PTHR20275:SF0">
    <property type="entry name" value="NAD KINASE"/>
    <property type="match status" value="1"/>
</dbReference>
<dbReference type="Gene3D" id="3.40.50.10330">
    <property type="entry name" value="Probable inorganic polyphosphate/atp-NAD kinase, domain 1"/>
    <property type="match status" value="1"/>
</dbReference>
<accession>A0A381ULZ2</accession>
<evidence type="ECO:0000256" key="4">
    <source>
        <dbReference type="ARBA" id="ARBA00023027"/>
    </source>
</evidence>
<dbReference type="PANTHER" id="PTHR20275">
    <property type="entry name" value="NAD KINASE"/>
    <property type="match status" value="1"/>
</dbReference>
<dbReference type="InterPro" id="IPR016064">
    <property type="entry name" value="NAD/diacylglycerol_kinase_sf"/>
</dbReference>
<keyword evidence="2" id="KW-0418">Kinase</keyword>
<dbReference type="InterPro" id="IPR017437">
    <property type="entry name" value="ATP-NAD_kinase_PpnK-typ_C"/>
</dbReference>
<dbReference type="GO" id="GO:0019674">
    <property type="term" value="P:NAD+ metabolic process"/>
    <property type="evidence" value="ECO:0007669"/>
    <property type="project" value="InterPro"/>
</dbReference>
<keyword evidence="3" id="KW-0521">NADP</keyword>